<dbReference type="EMBL" id="MLJW01002221">
    <property type="protein sequence ID" value="OIQ75267.1"/>
    <property type="molecule type" value="Genomic_DNA"/>
</dbReference>
<evidence type="ECO:0000313" key="2">
    <source>
        <dbReference type="EMBL" id="OIQ75267.1"/>
    </source>
</evidence>
<feature type="compositionally biased region" description="Basic and acidic residues" evidence="1">
    <location>
        <begin position="206"/>
        <end position="221"/>
    </location>
</feature>
<sequence length="258" mass="29192">MPQCLQRAVVECAHHDRHMRRVLAHQVEDAQRRLRFGVGDDHGAGALQTRRLQGGQAGRVTVHHILPRRLGLRHAVGVEVEGDVRDVLGVEQARQVLPAAPEAADDDVVLRLDGAARDIGELQRRQHPVRRRDLEHDAVDVLPQQGGVEHADHHGREHRVEHLGGNQAVAGGHREQHDAEFARRRQPERHAQAQSRRGLAQPFDAEDQRGLEQRRQQRQQEHQPPLCQHQPPVEQHADGDEKQPEEHIAERADVGFHL</sequence>
<comment type="caution">
    <text evidence="2">The sequence shown here is derived from an EMBL/GenBank/DDBJ whole genome shotgun (WGS) entry which is preliminary data.</text>
</comment>
<dbReference type="AlphaFoldDB" id="A0A1J5QCQ5"/>
<feature type="compositionally biased region" description="Basic and acidic residues" evidence="1">
    <location>
        <begin position="235"/>
        <end position="258"/>
    </location>
</feature>
<proteinExistence type="predicted"/>
<reference evidence="2" key="1">
    <citation type="submission" date="2016-10" db="EMBL/GenBank/DDBJ databases">
        <title>Sequence of Gallionella enrichment culture.</title>
        <authorList>
            <person name="Poehlein A."/>
            <person name="Muehling M."/>
            <person name="Daniel R."/>
        </authorList>
    </citation>
    <scope>NUCLEOTIDE SEQUENCE</scope>
</reference>
<gene>
    <name evidence="2" type="ORF">GALL_430650</name>
</gene>
<organism evidence="2">
    <name type="scientific">mine drainage metagenome</name>
    <dbReference type="NCBI Taxonomy" id="410659"/>
    <lineage>
        <taxon>unclassified sequences</taxon>
        <taxon>metagenomes</taxon>
        <taxon>ecological metagenomes</taxon>
    </lineage>
</organism>
<feature type="compositionally biased region" description="Basic and acidic residues" evidence="1">
    <location>
        <begin position="172"/>
        <end position="191"/>
    </location>
</feature>
<accession>A0A1J5QCQ5</accession>
<evidence type="ECO:0000256" key="1">
    <source>
        <dbReference type="SAM" id="MobiDB-lite"/>
    </source>
</evidence>
<feature type="region of interest" description="Disordered" evidence="1">
    <location>
        <begin position="167"/>
        <end position="258"/>
    </location>
</feature>
<name>A0A1J5QCQ5_9ZZZZ</name>
<protein>
    <submittedName>
        <fullName evidence="2">Uncharacterized protein</fullName>
    </submittedName>
</protein>